<dbReference type="AlphaFoldDB" id="A0A0V1IWN4"/>
<organism evidence="1 2">
    <name type="scientific">Trichinella pseudospiralis</name>
    <name type="common">Parasitic roundworm</name>
    <dbReference type="NCBI Taxonomy" id="6337"/>
    <lineage>
        <taxon>Eukaryota</taxon>
        <taxon>Metazoa</taxon>
        <taxon>Ecdysozoa</taxon>
        <taxon>Nematoda</taxon>
        <taxon>Enoplea</taxon>
        <taxon>Dorylaimia</taxon>
        <taxon>Trichinellida</taxon>
        <taxon>Trichinellidae</taxon>
        <taxon>Trichinella</taxon>
    </lineage>
</organism>
<evidence type="ECO:0000313" key="2">
    <source>
        <dbReference type="Proteomes" id="UP000054805"/>
    </source>
</evidence>
<protein>
    <submittedName>
        <fullName evidence="1">Uncharacterized protein</fullName>
    </submittedName>
</protein>
<accession>A0A0V1IWN4</accession>
<keyword evidence="2" id="KW-1185">Reference proteome</keyword>
<gene>
    <name evidence="1" type="ORF">T4B_11762</name>
</gene>
<dbReference type="EMBL" id="JYDS01000075">
    <property type="protein sequence ID" value="KRZ27126.1"/>
    <property type="molecule type" value="Genomic_DNA"/>
</dbReference>
<dbReference type="Proteomes" id="UP000054805">
    <property type="component" value="Unassembled WGS sequence"/>
</dbReference>
<name>A0A0V1IWN4_TRIPS</name>
<proteinExistence type="predicted"/>
<evidence type="ECO:0000313" key="1">
    <source>
        <dbReference type="EMBL" id="KRZ27126.1"/>
    </source>
</evidence>
<reference evidence="1 2" key="1">
    <citation type="submission" date="2015-01" db="EMBL/GenBank/DDBJ databases">
        <title>Evolution of Trichinella species and genotypes.</title>
        <authorList>
            <person name="Korhonen P.K."/>
            <person name="Edoardo P."/>
            <person name="Giuseppe L.R."/>
            <person name="Gasser R.B."/>
        </authorList>
    </citation>
    <scope>NUCLEOTIDE SEQUENCE [LARGE SCALE GENOMIC DNA]</scope>
    <source>
        <strain evidence="1">ISS588</strain>
    </source>
</reference>
<comment type="caution">
    <text evidence="1">The sequence shown here is derived from an EMBL/GenBank/DDBJ whole genome shotgun (WGS) entry which is preliminary data.</text>
</comment>
<sequence>MEGVLTVVRLIKNGATTFCNCRRSMHGLSNNEINEIRYHSNSCSVFSSFNILLQAKRNGKRPYMQQQCIAISSWLVSYYSLVSLRSKTEYPNGLNSNCSSKPQANLKCWRPQNCGASGPKRLIDK</sequence>